<dbReference type="Pfam" id="PF22099">
    <property type="entry name" value="MRS2-like"/>
    <property type="match status" value="1"/>
</dbReference>
<keyword evidence="4 19" id="KW-0812">Transmembrane</keyword>
<reference evidence="21" key="1">
    <citation type="journal article" date="2017" name="Nat. Microbiol.">
        <title>Global analysis of biosynthetic gene clusters reveals vast potential of secondary metabolite production in Penicillium species.</title>
        <authorList>
            <person name="Nielsen J.C."/>
            <person name="Grijseels S."/>
            <person name="Prigent S."/>
            <person name="Ji B."/>
            <person name="Dainat J."/>
            <person name="Nielsen K.F."/>
            <person name="Frisvad J.C."/>
            <person name="Workman M."/>
            <person name="Nielsen J."/>
        </authorList>
    </citation>
    <scope>NUCLEOTIDE SEQUENCE [LARGE SCALE GENOMIC DNA]</scope>
    <source>
        <strain evidence="21">IBT 11843</strain>
    </source>
</reference>
<evidence type="ECO:0000256" key="3">
    <source>
        <dbReference type="ARBA" id="ARBA00022448"/>
    </source>
</evidence>
<evidence type="ECO:0000256" key="10">
    <source>
        <dbReference type="ARBA" id="ARBA00023128"/>
    </source>
</evidence>
<evidence type="ECO:0000256" key="6">
    <source>
        <dbReference type="ARBA" id="ARBA00022842"/>
    </source>
</evidence>
<dbReference type="Proteomes" id="UP000191522">
    <property type="component" value="Unassembled WGS sequence"/>
</dbReference>
<evidence type="ECO:0000256" key="9">
    <source>
        <dbReference type="ARBA" id="ARBA00023065"/>
    </source>
</evidence>
<evidence type="ECO:0000256" key="15">
    <source>
        <dbReference type="ARBA" id="ARBA00071347"/>
    </source>
</evidence>
<evidence type="ECO:0000256" key="8">
    <source>
        <dbReference type="ARBA" id="ARBA00022989"/>
    </source>
</evidence>
<evidence type="ECO:0000256" key="18">
    <source>
        <dbReference type="SAM" id="MobiDB-lite"/>
    </source>
</evidence>
<evidence type="ECO:0000256" key="4">
    <source>
        <dbReference type="ARBA" id="ARBA00022692"/>
    </source>
</evidence>
<evidence type="ECO:0000256" key="14">
    <source>
        <dbReference type="ARBA" id="ARBA00046701"/>
    </source>
</evidence>
<keyword evidence="11 19" id="KW-0472">Membrane</keyword>
<dbReference type="FunFam" id="2.40.128.330:FF:000002">
    <property type="entry name" value="Inner membrane magnesium transporter mrs2"/>
    <property type="match status" value="1"/>
</dbReference>
<evidence type="ECO:0000313" key="21">
    <source>
        <dbReference type="Proteomes" id="UP000191522"/>
    </source>
</evidence>
<comment type="caution">
    <text evidence="20">The sequence shown here is derived from an EMBL/GenBank/DDBJ whole genome shotgun (WGS) entry which is preliminary data.</text>
</comment>
<dbReference type="Gene3D" id="2.40.128.330">
    <property type="match status" value="1"/>
</dbReference>
<comment type="subcellular location">
    <subcellularLocation>
        <location evidence="1">Mitochondrion inner membrane</location>
        <topology evidence="1">Multi-pass membrane protein</topology>
    </subcellularLocation>
</comment>
<keyword evidence="21" id="KW-1185">Reference proteome</keyword>
<proteinExistence type="inferred from homology"/>
<sequence length="714" mass="78603">MNSTCILPATGVLGDAKNPSILLKWTEEFWANEDEWSYEDRKTVMNNRQALCESFMAMEKAHRVFHELTGNERKISQISAPYNAFIAARRLGLNSITPPSLGSGANQWEDYWSKTLLRVLPGDEGYVAWTQAKLAFLEGIKAGVSNRSGLVTSSSACIHPKSRALSHEGPTGSSRRSSSWARFGKPEACPTLDAGFVGIPGARPKPAVSSLLPEQLVLARYASTNRRPLLRRLFDFKRNKTAEYQKARNGPTLIDDGGEGIFNIGRGLTAKASNELRIRCTEFDMNGDVTLLNGEFRKSELIAKYGLLPRDLRKIDSSTLPHILVRPSAILINLLHLRVLIKSDRVLVFDAYGSQDSYMQSLFIYDLEGKLRQKQPQGAHAGQALPYEFRALEAVLISVTTGLEEEFNGVREPVVRVLRALEEDIDRDKLRHLLIYSKKLGTFEQKARLVRDAIDDLLEADDDLASMYLTERATGKQRDEDDHQEVEMLLESYHKVCDEIVQASGNLVTGIRNTEEVVKAILDANRNSLMLLDLKFSIGTLALAAGTLFSALYGMNLKNFIEESDYGFGGVSVICFALTGVVSMYGLAKLRKLQRVRMWGESGVGGTSLTTPLTPRRSMGSNRANWRADSIEPVWGSLPGEARSERIKRLRENAAATAANAASRTPGASFSAANAATAAFDNALNNEQKQSNGTKDGTSQDGPATSDTTGKAPF</sequence>
<comment type="subunit">
    <text evidence="14">Homopentamer. Forms homooligomers. Interacts with MFM1.</text>
</comment>
<evidence type="ECO:0000256" key="17">
    <source>
        <dbReference type="ARBA" id="ARBA00078518"/>
    </source>
</evidence>
<feature type="compositionally biased region" description="Polar residues" evidence="18">
    <location>
        <begin position="607"/>
        <end position="624"/>
    </location>
</feature>
<dbReference type="PANTHER" id="PTHR13890">
    <property type="entry name" value="RNA SPLICING PROTEIN MRS2, MITOCHONDRIAL"/>
    <property type="match status" value="1"/>
</dbReference>
<feature type="region of interest" description="Disordered" evidence="18">
    <location>
        <begin position="604"/>
        <end position="625"/>
    </location>
</feature>
<comment type="function">
    <text evidence="13">High-conductance magnesium-selective channel that mediates the influx of magnesium into the mitochondrial matrix. Essential for the splicing of mRNA group II introns in mitochondria by affecting mitochondrial magnesium concentrations, which are critical for group II intron splicing. It also suppresses a variety of mitochondrial intron mutations and its absence may disturb the assembly of mitochondrial membrane complexes.</text>
</comment>
<dbReference type="GO" id="GO:0015095">
    <property type="term" value="F:magnesium ion transmembrane transporter activity"/>
    <property type="evidence" value="ECO:0007669"/>
    <property type="project" value="TreeGrafter"/>
</dbReference>
<keyword evidence="8 19" id="KW-1133">Transmembrane helix</keyword>
<dbReference type="CDD" id="cd12823">
    <property type="entry name" value="Mrs2_Mfm1p-like"/>
    <property type="match status" value="1"/>
</dbReference>
<feature type="compositionally biased region" description="Polar residues" evidence="18">
    <location>
        <begin position="687"/>
        <end position="714"/>
    </location>
</feature>
<evidence type="ECO:0000256" key="16">
    <source>
        <dbReference type="ARBA" id="ARBA00072872"/>
    </source>
</evidence>
<dbReference type="PANTHER" id="PTHR13890:SF0">
    <property type="entry name" value="MAGNESIUM TRANSPORTER MRS2 HOMOLOG, MITOCHONDRIAL"/>
    <property type="match status" value="1"/>
</dbReference>
<evidence type="ECO:0000256" key="12">
    <source>
        <dbReference type="ARBA" id="ARBA00043036"/>
    </source>
</evidence>
<gene>
    <name evidence="20" type="ORF">PENDEC_c006G02835</name>
</gene>
<keyword evidence="7" id="KW-0809">Transit peptide</keyword>
<dbReference type="OrthoDB" id="10251508at2759"/>
<dbReference type="AlphaFoldDB" id="A0A1V6PFD3"/>
<dbReference type="STRING" id="69771.A0A1V6PFD3"/>
<feature type="region of interest" description="Disordered" evidence="18">
    <location>
        <begin position="161"/>
        <end position="182"/>
    </location>
</feature>
<keyword evidence="6" id="KW-0460">Magnesium</keyword>
<evidence type="ECO:0000256" key="5">
    <source>
        <dbReference type="ARBA" id="ARBA00022792"/>
    </source>
</evidence>
<dbReference type="Gene3D" id="1.20.58.340">
    <property type="entry name" value="Magnesium transport protein CorA, transmembrane region"/>
    <property type="match status" value="1"/>
</dbReference>
<comment type="similarity">
    <text evidence="2">Belongs to the CorA metal ion transporter (MIT) (TC 1.A.35) family.</text>
</comment>
<name>A0A1V6PFD3_PENDC</name>
<evidence type="ECO:0000256" key="2">
    <source>
        <dbReference type="ARBA" id="ARBA00009765"/>
    </source>
</evidence>
<dbReference type="EMBL" id="MDYL01000006">
    <property type="protein sequence ID" value="OQD75800.1"/>
    <property type="molecule type" value="Genomic_DNA"/>
</dbReference>
<evidence type="ECO:0000256" key="1">
    <source>
        <dbReference type="ARBA" id="ARBA00004448"/>
    </source>
</evidence>
<keyword evidence="10" id="KW-0496">Mitochondrion</keyword>
<evidence type="ECO:0000256" key="7">
    <source>
        <dbReference type="ARBA" id="ARBA00022946"/>
    </source>
</evidence>
<dbReference type="GO" id="GO:0045016">
    <property type="term" value="P:mitochondrial magnesium ion transmembrane transport"/>
    <property type="evidence" value="ECO:0007669"/>
    <property type="project" value="UniProtKB-ARBA"/>
</dbReference>
<feature type="transmembrane region" description="Helical" evidence="19">
    <location>
        <begin position="566"/>
        <end position="588"/>
    </location>
</feature>
<keyword evidence="9" id="KW-0406">Ion transport</keyword>
<accession>A0A1V6PFD3</accession>
<evidence type="ECO:0000256" key="13">
    <source>
        <dbReference type="ARBA" id="ARBA00046105"/>
    </source>
</evidence>
<dbReference type="GO" id="GO:0005743">
    <property type="term" value="C:mitochondrial inner membrane"/>
    <property type="evidence" value="ECO:0007669"/>
    <property type="project" value="UniProtKB-SubCell"/>
</dbReference>
<feature type="region of interest" description="Disordered" evidence="18">
    <location>
        <begin position="681"/>
        <end position="714"/>
    </location>
</feature>
<evidence type="ECO:0000256" key="11">
    <source>
        <dbReference type="ARBA" id="ARBA00023136"/>
    </source>
</evidence>
<keyword evidence="5" id="KW-0999">Mitochondrion inner membrane</keyword>
<organism evidence="20 21">
    <name type="scientific">Penicillium decumbens</name>
    <dbReference type="NCBI Taxonomy" id="69771"/>
    <lineage>
        <taxon>Eukaryota</taxon>
        <taxon>Fungi</taxon>
        <taxon>Dikarya</taxon>
        <taxon>Ascomycota</taxon>
        <taxon>Pezizomycotina</taxon>
        <taxon>Eurotiomycetes</taxon>
        <taxon>Eurotiomycetidae</taxon>
        <taxon>Eurotiales</taxon>
        <taxon>Aspergillaceae</taxon>
        <taxon>Penicillium</taxon>
    </lineage>
</organism>
<keyword evidence="3" id="KW-0813">Transport</keyword>
<evidence type="ECO:0000313" key="20">
    <source>
        <dbReference type="EMBL" id="OQD75800.1"/>
    </source>
</evidence>
<protein>
    <recommendedName>
        <fullName evidence="15">Mitochondrial inner membrane magnesium transporter MRS2</fullName>
    </recommendedName>
    <alternativeName>
        <fullName evidence="16">Mitochondrial inner membrane magnesium transporter mrs2</fullName>
    </alternativeName>
    <alternativeName>
        <fullName evidence="12 17">RNA-splicing protein MRS2</fullName>
    </alternativeName>
</protein>
<feature type="transmembrane region" description="Helical" evidence="19">
    <location>
        <begin position="536"/>
        <end position="554"/>
    </location>
</feature>
<dbReference type="FunFam" id="1.20.58.340:FF:000005">
    <property type="entry name" value="Inner membrane magnesium transporter MRS2"/>
    <property type="match status" value="1"/>
</dbReference>
<dbReference type="InterPro" id="IPR039204">
    <property type="entry name" value="MRS2-like"/>
</dbReference>
<evidence type="ECO:0000256" key="19">
    <source>
        <dbReference type="SAM" id="Phobius"/>
    </source>
</evidence>
<feature type="compositionally biased region" description="Polar residues" evidence="18">
    <location>
        <begin position="171"/>
        <end position="180"/>
    </location>
</feature>